<evidence type="ECO:0000256" key="3">
    <source>
        <dbReference type="ARBA" id="ARBA00012219"/>
    </source>
</evidence>
<dbReference type="Proteomes" id="UP001211907">
    <property type="component" value="Unassembled WGS sequence"/>
</dbReference>
<dbReference type="InterPro" id="IPR042176">
    <property type="entry name" value="Pantoate_ligase_C"/>
</dbReference>
<keyword evidence="13" id="KW-1185">Reference proteome</keyword>
<dbReference type="EMBL" id="JADGJH010000847">
    <property type="protein sequence ID" value="KAJ3121893.1"/>
    <property type="molecule type" value="Genomic_DNA"/>
</dbReference>
<proteinExistence type="inferred from homology"/>
<evidence type="ECO:0000313" key="12">
    <source>
        <dbReference type="EMBL" id="KAJ3121893.1"/>
    </source>
</evidence>
<dbReference type="EC" id="6.3.2.1" evidence="3"/>
<dbReference type="HAMAP" id="MF_00158">
    <property type="entry name" value="PanC"/>
    <property type="match status" value="1"/>
</dbReference>
<evidence type="ECO:0000256" key="10">
    <source>
        <dbReference type="ARBA" id="ARBA00032806"/>
    </source>
</evidence>
<dbReference type="InterPro" id="IPR014729">
    <property type="entry name" value="Rossmann-like_a/b/a_fold"/>
</dbReference>
<evidence type="ECO:0000256" key="9">
    <source>
        <dbReference type="ARBA" id="ARBA00029902"/>
    </source>
</evidence>
<evidence type="ECO:0000256" key="11">
    <source>
        <dbReference type="ARBA" id="ARBA00048258"/>
    </source>
</evidence>
<dbReference type="SUPFAM" id="SSF52374">
    <property type="entry name" value="Nucleotidylyl transferase"/>
    <property type="match status" value="1"/>
</dbReference>
<dbReference type="Gene3D" id="3.40.50.620">
    <property type="entry name" value="HUPs"/>
    <property type="match status" value="1"/>
</dbReference>
<reference evidence="12" key="1">
    <citation type="submission" date="2020-05" db="EMBL/GenBank/DDBJ databases">
        <title>Phylogenomic resolution of chytrid fungi.</title>
        <authorList>
            <person name="Stajich J.E."/>
            <person name="Amses K."/>
            <person name="Simmons R."/>
            <person name="Seto K."/>
            <person name="Myers J."/>
            <person name="Bonds A."/>
            <person name="Quandt C.A."/>
            <person name="Barry K."/>
            <person name="Liu P."/>
            <person name="Grigoriev I."/>
            <person name="Longcore J.E."/>
            <person name="James T.Y."/>
        </authorList>
    </citation>
    <scope>NUCLEOTIDE SEQUENCE</scope>
    <source>
        <strain evidence="12">JEL0513</strain>
    </source>
</reference>
<dbReference type="PANTHER" id="PTHR21299:SF1">
    <property type="entry name" value="PANTOATE--BETA-ALANINE LIGASE"/>
    <property type="match status" value="1"/>
</dbReference>
<comment type="caution">
    <text evidence="12">The sequence shown here is derived from an EMBL/GenBank/DDBJ whole genome shotgun (WGS) entry which is preliminary data.</text>
</comment>
<dbReference type="InterPro" id="IPR003721">
    <property type="entry name" value="Pantoate_ligase"/>
</dbReference>
<keyword evidence="5" id="KW-0436">Ligase</keyword>
<dbReference type="GO" id="GO:0004592">
    <property type="term" value="F:pantoate-beta-alanine ligase activity"/>
    <property type="evidence" value="ECO:0007669"/>
    <property type="project" value="UniProtKB-EC"/>
</dbReference>
<evidence type="ECO:0000256" key="7">
    <source>
        <dbReference type="ARBA" id="ARBA00022741"/>
    </source>
</evidence>
<comment type="catalytic activity">
    <reaction evidence="11">
        <text>(R)-pantoate + beta-alanine + ATP = (R)-pantothenate + AMP + diphosphate + H(+)</text>
        <dbReference type="Rhea" id="RHEA:10912"/>
        <dbReference type="ChEBI" id="CHEBI:15378"/>
        <dbReference type="ChEBI" id="CHEBI:15980"/>
        <dbReference type="ChEBI" id="CHEBI:29032"/>
        <dbReference type="ChEBI" id="CHEBI:30616"/>
        <dbReference type="ChEBI" id="CHEBI:33019"/>
        <dbReference type="ChEBI" id="CHEBI:57966"/>
        <dbReference type="ChEBI" id="CHEBI:456215"/>
        <dbReference type="EC" id="6.3.2.1"/>
    </reaction>
</comment>
<accession>A0AAD5XGF2</accession>
<evidence type="ECO:0000256" key="8">
    <source>
        <dbReference type="ARBA" id="ARBA00022840"/>
    </source>
</evidence>
<dbReference type="AlphaFoldDB" id="A0AAD5XGF2"/>
<dbReference type="Gene3D" id="3.30.1300.10">
    <property type="entry name" value="Pantoate-beta-alanine ligase, C-terminal domain"/>
    <property type="match status" value="1"/>
</dbReference>
<dbReference type="GO" id="GO:0015940">
    <property type="term" value="P:pantothenate biosynthetic process"/>
    <property type="evidence" value="ECO:0007669"/>
    <property type="project" value="UniProtKB-KW"/>
</dbReference>
<evidence type="ECO:0000256" key="2">
    <source>
        <dbReference type="ARBA" id="ARBA00009256"/>
    </source>
</evidence>
<keyword evidence="7" id="KW-0547">Nucleotide-binding</keyword>
<comment type="similarity">
    <text evidence="2">Belongs to the pantothenate synthetase family.</text>
</comment>
<name>A0AAD5XGF2_9FUNG</name>
<dbReference type="GO" id="GO:0005524">
    <property type="term" value="F:ATP binding"/>
    <property type="evidence" value="ECO:0007669"/>
    <property type="project" value="UniProtKB-KW"/>
</dbReference>
<dbReference type="Pfam" id="PF02569">
    <property type="entry name" value="Pantoate_ligase"/>
    <property type="match status" value="1"/>
</dbReference>
<protein>
    <recommendedName>
        <fullName evidence="4">Pantoate--beta-alanine ligase</fullName>
        <ecNumber evidence="3">6.3.2.1</ecNumber>
    </recommendedName>
    <alternativeName>
        <fullName evidence="10">Pantoate-activating enzyme</fullName>
    </alternativeName>
    <alternativeName>
        <fullName evidence="9">Pantothenate synthetase</fullName>
    </alternativeName>
</protein>
<dbReference type="CDD" id="cd00560">
    <property type="entry name" value="PanC"/>
    <property type="match status" value="1"/>
</dbReference>
<gene>
    <name evidence="12" type="primary">PAN6</name>
    <name evidence="12" type="ORF">HK100_012191</name>
</gene>
<dbReference type="NCBIfam" id="TIGR00018">
    <property type="entry name" value="panC"/>
    <property type="match status" value="1"/>
</dbReference>
<evidence type="ECO:0000313" key="13">
    <source>
        <dbReference type="Proteomes" id="UP001211907"/>
    </source>
</evidence>
<evidence type="ECO:0000256" key="5">
    <source>
        <dbReference type="ARBA" id="ARBA00022598"/>
    </source>
</evidence>
<evidence type="ECO:0000256" key="6">
    <source>
        <dbReference type="ARBA" id="ARBA00022655"/>
    </source>
</evidence>
<dbReference type="PANTHER" id="PTHR21299">
    <property type="entry name" value="CYTIDYLATE KINASE/PANTOATE-BETA-ALANINE LIGASE"/>
    <property type="match status" value="1"/>
</dbReference>
<evidence type="ECO:0000256" key="1">
    <source>
        <dbReference type="ARBA" id="ARBA00004990"/>
    </source>
</evidence>
<sequence length="266" mass="28837">MDSRRQDDWLRADNVATAKQQCDKVVTSIFVNPSQFAPTEDLEKYPRTLDADVALLNTVNCDAVFSPSVAEMYPAGIVLDVSKQIGTFVEVKGKSHMLEGSVRPHFFRGVATVVTKLLNAIQPTHAFFGQKDGQQTAVVRTLVRDLLIPTKIVICPTTRDTDGLALSSRNRYLSSEQRARAPVLYKSLNAIEKLYAAGERDSRVLKTAGLTVLGSTDDVVVEYLSVADSLTLEEVDGAVGLNGAMVSGAIRLGNTRIIDNVLIGVA</sequence>
<evidence type="ECO:0000256" key="4">
    <source>
        <dbReference type="ARBA" id="ARBA00015647"/>
    </source>
</evidence>
<organism evidence="12 13">
    <name type="scientific">Physocladia obscura</name>
    <dbReference type="NCBI Taxonomy" id="109957"/>
    <lineage>
        <taxon>Eukaryota</taxon>
        <taxon>Fungi</taxon>
        <taxon>Fungi incertae sedis</taxon>
        <taxon>Chytridiomycota</taxon>
        <taxon>Chytridiomycota incertae sedis</taxon>
        <taxon>Chytridiomycetes</taxon>
        <taxon>Chytridiales</taxon>
        <taxon>Chytriomycetaceae</taxon>
        <taxon>Physocladia</taxon>
    </lineage>
</organism>
<keyword evidence="6" id="KW-0566">Pantothenate biosynthesis</keyword>
<comment type="pathway">
    <text evidence="1">Cofactor biosynthesis; (R)-pantothenate biosynthesis; (R)-pantothenate from (R)-pantoate and beta-alanine: step 1/1.</text>
</comment>
<keyword evidence="8" id="KW-0067">ATP-binding</keyword>